<protein>
    <submittedName>
        <fullName evidence="1">Uncharacterized protein</fullName>
    </submittedName>
</protein>
<gene>
    <name evidence="1" type="ORF">ACFQDI_15540</name>
</gene>
<reference evidence="2" key="1">
    <citation type="journal article" date="2019" name="Int. J. Syst. Evol. Microbiol.">
        <title>The Global Catalogue of Microorganisms (GCM) 10K type strain sequencing project: providing services to taxonomists for standard genome sequencing and annotation.</title>
        <authorList>
            <consortium name="The Broad Institute Genomics Platform"/>
            <consortium name="The Broad Institute Genome Sequencing Center for Infectious Disease"/>
            <person name="Wu L."/>
            <person name="Ma J."/>
        </authorList>
    </citation>
    <scope>NUCLEOTIDE SEQUENCE [LARGE SCALE GENOMIC DNA]</scope>
    <source>
        <strain evidence="2">CGMCC 4.1469</strain>
    </source>
</reference>
<evidence type="ECO:0000313" key="2">
    <source>
        <dbReference type="Proteomes" id="UP001596052"/>
    </source>
</evidence>
<comment type="caution">
    <text evidence="1">The sequence shown here is derived from an EMBL/GenBank/DDBJ whole genome shotgun (WGS) entry which is preliminary data.</text>
</comment>
<proteinExistence type="predicted"/>
<name>A0ABW0KUM8_9BACT</name>
<keyword evidence="2" id="KW-1185">Reference proteome</keyword>
<sequence>MMKRFLSLRFFATLVMGLGLLCLLGVVLENWTGARALAKAKEAFIEEGGTLDSEQLRPKPGPTGSNFLAIEQLAGISTQQSDDNSALLQKLRSIDWGLAASGKNPKTPWPNLNGGCVLGEPFDAQSAAAYLSEISFIDTPPNADAAQVLAAIDRMHPLLKELSDAAVERPEACFDPAVGHEHVGAPYKRPGPYMSGALQAAKGLALRAQFAVAAGDAESAVRSMQASQRFTQALGKEPLLIGLLCAITTATFDSNSIWLLLHSHTNSALQLSRLQADLERLDFKRSLRQAIHSELVWQLESIEWYKRNRDDCVSVCSQIQIMSDQTEPPWYASAVIRMIPAGWFDHNAANVLRIGSDYLRKPVKDGDGRSLLRSSEEMEILLEEHRGMTSPHHVLTVLGFPAYQMIIGQAIYAETLRRQSIAAIALERYRLSHSKLPSTLAELVPEFLSAVPQDPIDAEPMRYRVEGGSFTLWSIARDCKDDGGKRPEGKDAKRIGRADYLGDWVWKN</sequence>
<evidence type="ECO:0000313" key="1">
    <source>
        <dbReference type="EMBL" id="MFC5456277.1"/>
    </source>
</evidence>
<organism evidence="1 2">
    <name type="scientific">Prosthecobacter fluviatilis</name>
    <dbReference type="NCBI Taxonomy" id="445931"/>
    <lineage>
        <taxon>Bacteria</taxon>
        <taxon>Pseudomonadati</taxon>
        <taxon>Verrucomicrobiota</taxon>
        <taxon>Verrucomicrobiia</taxon>
        <taxon>Verrucomicrobiales</taxon>
        <taxon>Verrucomicrobiaceae</taxon>
        <taxon>Prosthecobacter</taxon>
    </lineage>
</organism>
<dbReference type="Proteomes" id="UP001596052">
    <property type="component" value="Unassembled WGS sequence"/>
</dbReference>
<accession>A0ABW0KUM8</accession>
<dbReference type="RefSeq" id="WP_377168358.1">
    <property type="nucleotide sequence ID" value="NZ_JBHSMQ010000005.1"/>
</dbReference>
<dbReference type="EMBL" id="JBHSMQ010000005">
    <property type="protein sequence ID" value="MFC5456277.1"/>
    <property type="molecule type" value="Genomic_DNA"/>
</dbReference>